<comment type="caution">
    <text evidence="1">The sequence shown here is derived from an EMBL/GenBank/DDBJ whole genome shotgun (WGS) entry which is preliminary data.</text>
</comment>
<evidence type="ECO:0000313" key="1">
    <source>
        <dbReference type="EMBL" id="KAG6371192.1"/>
    </source>
</evidence>
<proteinExistence type="predicted"/>
<dbReference type="Proteomes" id="UP000683000">
    <property type="component" value="Unassembled WGS sequence"/>
</dbReference>
<evidence type="ECO:0000313" key="2">
    <source>
        <dbReference type="Proteomes" id="UP000683000"/>
    </source>
</evidence>
<organism evidence="1 2">
    <name type="scientific">Boletus reticuloceps</name>
    <dbReference type="NCBI Taxonomy" id="495285"/>
    <lineage>
        <taxon>Eukaryota</taxon>
        <taxon>Fungi</taxon>
        <taxon>Dikarya</taxon>
        <taxon>Basidiomycota</taxon>
        <taxon>Agaricomycotina</taxon>
        <taxon>Agaricomycetes</taxon>
        <taxon>Agaricomycetidae</taxon>
        <taxon>Boletales</taxon>
        <taxon>Boletineae</taxon>
        <taxon>Boletaceae</taxon>
        <taxon>Boletoideae</taxon>
        <taxon>Boletus</taxon>
    </lineage>
</organism>
<name>A0A8I2YG24_9AGAM</name>
<accession>A0A8I2YG24</accession>
<dbReference type="AlphaFoldDB" id="A0A8I2YG24"/>
<reference evidence="1" key="1">
    <citation type="submission" date="2021-03" db="EMBL/GenBank/DDBJ databases">
        <title>Evolutionary innovations through gain and loss of genes in the ectomycorrhizal Boletales.</title>
        <authorList>
            <person name="Wu G."/>
            <person name="Miyauchi S."/>
            <person name="Morin E."/>
            <person name="Yang Z.-L."/>
            <person name="Xu J."/>
            <person name="Martin F.M."/>
        </authorList>
    </citation>
    <scope>NUCLEOTIDE SEQUENCE</scope>
    <source>
        <strain evidence="1">BR01</strain>
    </source>
</reference>
<gene>
    <name evidence="1" type="ORF">JVT61DRAFT_9815</name>
</gene>
<keyword evidence="2" id="KW-1185">Reference proteome</keyword>
<dbReference type="EMBL" id="JAGFBS010000038">
    <property type="protein sequence ID" value="KAG6371192.1"/>
    <property type="molecule type" value="Genomic_DNA"/>
</dbReference>
<dbReference type="OrthoDB" id="10614961at2759"/>
<sequence length="312" mass="35009">MLRFPAQIAETLKVAPVDFYRRDVNIKSIYNLVTTMHGFVAYYVHRRNSRRESHDDNGGAEGGQSRDRSQICAHIHWPAAKYYIGTLRLSKQDLLNDSESSSLTRQAQHRSLQPWTLSAMGQTRSKGTSSTLPPFPARLKSDQKMAVAGRPRRLENIRTSPSLVWPYRSSPNEQWRRYTVIRSSWHDAIAGQKTGLSVKSTASLSVRNTCLLRPLLPLSQPSNISAKFERLLMKGPSNDSLMATGTSNGTTTTECSPLLQKVKGSQDTRLQCHQVSRSTRHYILGALWAGTFFCVSQLSLWSPTASSIVFRI</sequence>
<protein>
    <submittedName>
        <fullName evidence="1">Uncharacterized protein</fullName>
    </submittedName>
</protein>